<evidence type="ECO:0000256" key="2">
    <source>
        <dbReference type="SAM" id="Phobius"/>
    </source>
</evidence>
<dbReference type="Gene3D" id="2.60.40.1930">
    <property type="match status" value="1"/>
</dbReference>
<dbReference type="AlphaFoldDB" id="A0A5A5T633"/>
<comment type="caution">
    <text evidence="3">The sequence shown here is derived from an EMBL/GenBank/DDBJ whole genome shotgun (WGS) entry which is preliminary data.</text>
</comment>
<evidence type="ECO:0000256" key="1">
    <source>
        <dbReference type="SAM" id="MobiDB-lite"/>
    </source>
</evidence>
<dbReference type="EMBL" id="BIXY01000001">
    <property type="protein sequence ID" value="GCF06656.1"/>
    <property type="molecule type" value="Genomic_DNA"/>
</dbReference>
<organism evidence="3 4">
    <name type="scientific">Dictyobacter arantiisoli</name>
    <dbReference type="NCBI Taxonomy" id="2014874"/>
    <lineage>
        <taxon>Bacteria</taxon>
        <taxon>Bacillati</taxon>
        <taxon>Chloroflexota</taxon>
        <taxon>Ktedonobacteria</taxon>
        <taxon>Ktedonobacterales</taxon>
        <taxon>Dictyobacteraceae</taxon>
        <taxon>Dictyobacter</taxon>
    </lineage>
</organism>
<evidence type="ECO:0000313" key="3">
    <source>
        <dbReference type="EMBL" id="GCF06656.1"/>
    </source>
</evidence>
<proteinExistence type="predicted"/>
<accession>A0A5A5T633</accession>
<keyword evidence="2" id="KW-0812">Transmembrane</keyword>
<feature type="compositionally biased region" description="Low complexity" evidence="1">
    <location>
        <begin position="253"/>
        <end position="283"/>
    </location>
</feature>
<dbReference type="OrthoDB" id="160918at2"/>
<keyword evidence="2" id="KW-0472">Membrane</keyword>
<dbReference type="Proteomes" id="UP000322530">
    <property type="component" value="Unassembled WGS sequence"/>
</dbReference>
<dbReference type="RefSeq" id="WP_149399428.1">
    <property type="nucleotide sequence ID" value="NZ_BIXY01000001.1"/>
</dbReference>
<keyword evidence="4" id="KW-1185">Reference proteome</keyword>
<gene>
    <name evidence="3" type="ORF">KDI_02200</name>
</gene>
<sequence>MFKSFLKYTSVLFFGMVGWVLVALLAIQPTAFASSNYSNDATPTPPATSKAAITLALPTGGNPMGRAGTAIQITGTGFPANSTISFSVVSDPNQCATGSGNIAAIQATSGGTADGNGGFQAAATWPAGANIPNTPYYVCASTTGANAVSTSTFTVLPDPTVTVTPQTVNAGQTITVSGQYWPPQQTINVSLVDQNGTAASTQQANSNADGTLNITFTIPGNTAAGNYNISVTAPNNPNIKANQNNPVTVNASATPTPQATETATPTATAKPTPAATATPTTTTGGNGGGTGGSFTWLIFAMGGLGVILVIVGLTMFLSNSHSN</sequence>
<keyword evidence="2" id="KW-1133">Transmembrane helix</keyword>
<feature type="transmembrane region" description="Helical" evidence="2">
    <location>
        <begin position="296"/>
        <end position="317"/>
    </location>
</feature>
<feature type="region of interest" description="Disordered" evidence="1">
    <location>
        <begin position="250"/>
        <end position="288"/>
    </location>
</feature>
<name>A0A5A5T633_9CHLR</name>
<protein>
    <submittedName>
        <fullName evidence="3">Uncharacterized protein</fullName>
    </submittedName>
</protein>
<evidence type="ECO:0000313" key="4">
    <source>
        <dbReference type="Proteomes" id="UP000322530"/>
    </source>
</evidence>
<reference evidence="3 4" key="1">
    <citation type="submission" date="2019-01" db="EMBL/GenBank/DDBJ databases">
        <title>Draft genome sequence of Dictyobacter sp. Uno17.</title>
        <authorList>
            <person name="Wang C.M."/>
            <person name="Zheng Y."/>
            <person name="Sakai Y."/>
            <person name="Abe K."/>
            <person name="Yokota A."/>
            <person name="Yabe S."/>
        </authorList>
    </citation>
    <scope>NUCLEOTIDE SEQUENCE [LARGE SCALE GENOMIC DNA]</scope>
    <source>
        <strain evidence="3 4">Uno17</strain>
    </source>
</reference>